<dbReference type="InterPro" id="IPR036390">
    <property type="entry name" value="WH_DNA-bd_sf"/>
</dbReference>
<evidence type="ECO:0000259" key="4">
    <source>
        <dbReference type="PROSITE" id="PS51077"/>
    </source>
</evidence>
<proteinExistence type="predicted"/>
<keyword evidence="7" id="KW-1185">Reference proteome</keyword>
<dbReference type="InterPro" id="IPR029016">
    <property type="entry name" value="GAF-like_dom_sf"/>
</dbReference>
<name>A0A8J3QZZ1_9ACTN</name>
<dbReference type="PROSITE" id="PS51078">
    <property type="entry name" value="ICLR_ED"/>
    <property type="match status" value="1"/>
</dbReference>
<keyword evidence="3" id="KW-0804">Transcription</keyword>
<sequence>MADQPERSRGDRGLQGVDRLVRIFEAVTGGPASLSKIAAEAGLSDATTLRYLGSLVSHGLLDRDPASRQYRIGMRMFLLARSAVSGRDFMSMVVSSMARLVEQFNETVNFGARVGHDLVIVHALQSSQPIRMGAAVGDKDAWHASGLGKAIMSTLPVTDVRSLLARTDLAQLTPRTLTDPDDLLRELARVRERGFAIDDEETVEGLRCAAAPVRDAAGTARYALSVSGPAYRLPHARLLDIGETVSEQAQLLEALADQAPAAEETNR</sequence>
<reference evidence="6" key="1">
    <citation type="submission" date="2021-01" db="EMBL/GenBank/DDBJ databases">
        <title>Whole genome shotgun sequence of Rugosimonospora africana NBRC 104875.</title>
        <authorList>
            <person name="Komaki H."/>
            <person name="Tamura T."/>
        </authorList>
    </citation>
    <scope>NUCLEOTIDE SEQUENCE</scope>
    <source>
        <strain evidence="6">NBRC 104875</strain>
    </source>
</reference>
<evidence type="ECO:0000313" key="6">
    <source>
        <dbReference type="EMBL" id="GIH20434.1"/>
    </source>
</evidence>
<gene>
    <name evidence="6" type="ORF">Raf01_86060</name>
</gene>
<dbReference type="SUPFAM" id="SSF55781">
    <property type="entry name" value="GAF domain-like"/>
    <property type="match status" value="1"/>
</dbReference>
<comment type="caution">
    <text evidence="6">The sequence shown here is derived from an EMBL/GenBank/DDBJ whole genome shotgun (WGS) entry which is preliminary data.</text>
</comment>
<dbReference type="AlphaFoldDB" id="A0A8J3QZZ1"/>
<keyword evidence="2" id="KW-0238">DNA-binding</keyword>
<feature type="domain" description="IclR-ED" evidence="5">
    <location>
        <begin position="75"/>
        <end position="267"/>
    </location>
</feature>
<dbReference type="Proteomes" id="UP000642748">
    <property type="component" value="Unassembled WGS sequence"/>
</dbReference>
<protein>
    <submittedName>
        <fullName evidence="6">IclR family transcriptional regulator</fullName>
    </submittedName>
</protein>
<keyword evidence="1" id="KW-0805">Transcription regulation</keyword>
<dbReference type="InterPro" id="IPR005471">
    <property type="entry name" value="Tscrpt_reg_IclR_N"/>
</dbReference>
<dbReference type="InterPro" id="IPR050707">
    <property type="entry name" value="HTH_MetabolicPath_Reg"/>
</dbReference>
<dbReference type="InterPro" id="IPR014757">
    <property type="entry name" value="Tscrpt_reg_IclR_C"/>
</dbReference>
<dbReference type="Pfam" id="PF09339">
    <property type="entry name" value="HTH_IclR"/>
    <property type="match status" value="1"/>
</dbReference>
<evidence type="ECO:0000259" key="5">
    <source>
        <dbReference type="PROSITE" id="PS51078"/>
    </source>
</evidence>
<dbReference type="GO" id="GO:0003677">
    <property type="term" value="F:DNA binding"/>
    <property type="evidence" value="ECO:0007669"/>
    <property type="project" value="UniProtKB-KW"/>
</dbReference>
<evidence type="ECO:0000256" key="3">
    <source>
        <dbReference type="ARBA" id="ARBA00023163"/>
    </source>
</evidence>
<organism evidence="6 7">
    <name type="scientific">Rugosimonospora africana</name>
    <dbReference type="NCBI Taxonomy" id="556532"/>
    <lineage>
        <taxon>Bacteria</taxon>
        <taxon>Bacillati</taxon>
        <taxon>Actinomycetota</taxon>
        <taxon>Actinomycetes</taxon>
        <taxon>Micromonosporales</taxon>
        <taxon>Micromonosporaceae</taxon>
        <taxon>Rugosimonospora</taxon>
    </lineage>
</organism>
<dbReference type="GO" id="GO:0003700">
    <property type="term" value="F:DNA-binding transcription factor activity"/>
    <property type="evidence" value="ECO:0007669"/>
    <property type="project" value="TreeGrafter"/>
</dbReference>
<dbReference type="PROSITE" id="PS51077">
    <property type="entry name" value="HTH_ICLR"/>
    <property type="match status" value="1"/>
</dbReference>
<dbReference type="Gene3D" id="1.10.10.10">
    <property type="entry name" value="Winged helix-like DNA-binding domain superfamily/Winged helix DNA-binding domain"/>
    <property type="match status" value="1"/>
</dbReference>
<dbReference type="SMART" id="SM00346">
    <property type="entry name" value="HTH_ICLR"/>
    <property type="match status" value="1"/>
</dbReference>
<evidence type="ECO:0000313" key="7">
    <source>
        <dbReference type="Proteomes" id="UP000642748"/>
    </source>
</evidence>
<evidence type="ECO:0000256" key="2">
    <source>
        <dbReference type="ARBA" id="ARBA00023125"/>
    </source>
</evidence>
<dbReference type="PANTHER" id="PTHR30136:SF24">
    <property type="entry name" value="HTH-TYPE TRANSCRIPTIONAL REPRESSOR ALLR"/>
    <property type="match status" value="1"/>
</dbReference>
<dbReference type="GO" id="GO:0045892">
    <property type="term" value="P:negative regulation of DNA-templated transcription"/>
    <property type="evidence" value="ECO:0007669"/>
    <property type="project" value="TreeGrafter"/>
</dbReference>
<dbReference type="RefSeq" id="WP_203923858.1">
    <property type="nucleotide sequence ID" value="NZ_BONZ01000096.1"/>
</dbReference>
<dbReference type="Pfam" id="PF01614">
    <property type="entry name" value="IclR_C"/>
    <property type="match status" value="1"/>
</dbReference>
<dbReference type="SUPFAM" id="SSF46785">
    <property type="entry name" value="Winged helix' DNA-binding domain"/>
    <property type="match status" value="1"/>
</dbReference>
<accession>A0A8J3QZZ1</accession>
<feature type="domain" description="HTH iclR-type" evidence="4">
    <location>
        <begin position="14"/>
        <end position="74"/>
    </location>
</feature>
<dbReference type="Gene3D" id="3.30.450.40">
    <property type="match status" value="1"/>
</dbReference>
<evidence type="ECO:0000256" key="1">
    <source>
        <dbReference type="ARBA" id="ARBA00023015"/>
    </source>
</evidence>
<dbReference type="EMBL" id="BONZ01000096">
    <property type="protein sequence ID" value="GIH20434.1"/>
    <property type="molecule type" value="Genomic_DNA"/>
</dbReference>
<dbReference type="PANTHER" id="PTHR30136">
    <property type="entry name" value="HELIX-TURN-HELIX TRANSCRIPTIONAL REGULATOR, ICLR FAMILY"/>
    <property type="match status" value="1"/>
</dbReference>
<dbReference type="InterPro" id="IPR036388">
    <property type="entry name" value="WH-like_DNA-bd_sf"/>
</dbReference>